<dbReference type="Proteomes" id="UP000324632">
    <property type="component" value="Chromosome 12"/>
</dbReference>
<name>A0A5A9P168_9TELE</name>
<evidence type="ECO:0000256" key="1">
    <source>
        <dbReference type="SAM" id="SignalP"/>
    </source>
</evidence>
<dbReference type="GO" id="GO:0003677">
    <property type="term" value="F:DNA binding"/>
    <property type="evidence" value="ECO:0007669"/>
    <property type="project" value="UniProtKB-KW"/>
</dbReference>
<keyword evidence="2" id="KW-0371">Homeobox</keyword>
<evidence type="ECO:0000313" key="2">
    <source>
        <dbReference type="EMBL" id="KAA0714417.1"/>
    </source>
</evidence>
<sequence>MSLLLCVMSLLLCVMSLVLCVMSLVSCVMSLVSCVMSLVSCVMSLVSCDVTGVACDVTGVACDVTGVACDVNDVVCDVTGVVCDVTAVVCDVTGVVCDVTGVVCDVTGVVCDVTGVLCDVTVVVRELNSVAAQLAGRQEESEDSHKHLVELSREFKKNVPEVSVRKLGKGRRQRVSFQNTHRTFKKKSRRKLFLNVLNVSGLIGALQEVLEMVSPVLKGFQAQMIDIFNQPQNQDLILVWSCDVQMSRADTSSKATFVVLKQTWESWK</sequence>
<keyword evidence="2" id="KW-0238">DNA-binding</keyword>
<comment type="caution">
    <text evidence="2">The sequence shown here is derived from an EMBL/GenBank/DDBJ whole genome shotgun (WGS) entry which is preliminary data.</text>
</comment>
<keyword evidence="3" id="KW-1185">Reference proteome</keyword>
<evidence type="ECO:0000313" key="3">
    <source>
        <dbReference type="Proteomes" id="UP000324632"/>
    </source>
</evidence>
<gene>
    <name evidence="2" type="ORF">E1301_Tti016640</name>
</gene>
<keyword evidence="1" id="KW-0732">Signal</keyword>
<accession>A0A5A9P168</accession>
<proteinExistence type="predicted"/>
<dbReference type="AlphaFoldDB" id="A0A5A9P168"/>
<reference evidence="2 3" key="1">
    <citation type="journal article" date="2019" name="Mol. Ecol. Resour.">
        <title>Chromosome-level genome assembly of Triplophysa tibetana, a fish adapted to the harsh high-altitude environment of the Tibetan Plateau.</title>
        <authorList>
            <person name="Yang X."/>
            <person name="Liu H."/>
            <person name="Ma Z."/>
            <person name="Zou Y."/>
            <person name="Zou M."/>
            <person name="Mao Y."/>
            <person name="Li X."/>
            <person name="Wang H."/>
            <person name="Chen T."/>
            <person name="Wang W."/>
            <person name="Yang R."/>
        </authorList>
    </citation>
    <scope>NUCLEOTIDE SEQUENCE [LARGE SCALE GENOMIC DNA]</scope>
    <source>
        <strain evidence="2">TTIB1903HZAU</strain>
        <tissue evidence="2">Muscle</tissue>
    </source>
</reference>
<dbReference type="EMBL" id="SOYY01000012">
    <property type="protein sequence ID" value="KAA0714417.1"/>
    <property type="molecule type" value="Genomic_DNA"/>
</dbReference>
<feature type="chain" id="PRO_5022764690" evidence="1">
    <location>
        <begin position="21"/>
        <end position="268"/>
    </location>
</feature>
<organism evidence="2 3">
    <name type="scientific">Triplophysa tibetana</name>
    <dbReference type="NCBI Taxonomy" id="1572043"/>
    <lineage>
        <taxon>Eukaryota</taxon>
        <taxon>Metazoa</taxon>
        <taxon>Chordata</taxon>
        <taxon>Craniata</taxon>
        <taxon>Vertebrata</taxon>
        <taxon>Euteleostomi</taxon>
        <taxon>Actinopterygii</taxon>
        <taxon>Neopterygii</taxon>
        <taxon>Teleostei</taxon>
        <taxon>Ostariophysi</taxon>
        <taxon>Cypriniformes</taxon>
        <taxon>Nemacheilidae</taxon>
        <taxon>Triplophysa</taxon>
    </lineage>
</organism>
<feature type="signal peptide" evidence="1">
    <location>
        <begin position="1"/>
        <end position="20"/>
    </location>
</feature>
<protein>
    <submittedName>
        <fullName evidence="2">Homeobox protein cut-like 2 Homeobox protein cux-2</fullName>
    </submittedName>
</protein>